<dbReference type="GO" id="GO:0000155">
    <property type="term" value="F:phosphorelay sensor kinase activity"/>
    <property type="evidence" value="ECO:0007669"/>
    <property type="project" value="InterPro"/>
</dbReference>
<dbReference type="SUPFAM" id="SSF47384">
    <property type="entry name" value="Homodimeric domain of signal transducing histidine kinase"/>
    <property type="match status" value="1"/>
</dbReference>
<dbReference type="GO" id="GO:0009927">
    <property type="term" value="F:histidine phosphotransfer kinase activity"/>
    <property type="evidence" value="ECO:0007669"/>
    <property type="project" value="TreeGrafter"/>
</dbReference>
<keyword evidence="12 14" id="KW-0472">Membrane</keyword>
<evidence type="ECO:0000256" key="7">
    <source>
        <dbReference type="ARBA" id="ARBA00022679"/>
    </source>
</evidence>
<name>A0A1F6W803_9BACT</name>
<evidence type="ECO:0000256" key="8">
    <source>
        <dbReference type="ARBA" id="ARBA00022741"/>
    </source>
</evidence>
<protein>
    <recommendedName>
        <fullName evidence="4">histidine kinase</fullName>
        <ecNumber evidence="4">2.7.13.3</ecNumber>
    </recommendedName>
</protein>
<dbReference type="Pfam" id="PF16927">
    <property type="entry name" value="HisKA_7TM"/>
    <property type="match status" value="1"/>
</dbReference>
<feature type="transmembrane region" description="Helical" evidence="14">
    <location>
        <begin position="30"/>
        <end position="48"/>
    </location>
</feature>
<gene>
    <name evidence="16" type="ORF">A3D42_03405</name>
</gene>
<evidence type="ECO:0000256" key="2">
    <source>
        <dbReference type="ARBA" id="ARBA00004236"/>
    </source>
</evidence>
<feature type="transmembrane region" description="Helical" evidence="14">
    <location>
        <begin position="87"/>
        <end position="111"/>
    </location>
</feature>
<dbReference type="EC" id="2.7.13.3" evidence="4"/>
<dbReference type="InterPro" id="IPR004358">
    <property type="entry name" value="Sig_transdc_His_kin-like_C"/>
</dbReference>
<evidence type="ECO:0000256" key="12">
    <source>
        <dbReference type="ARBA" id="ARBA00023136"/>
    </source>
</evidence>
<proteinExistence type="predicted"/>
<dbReference type="InterPro" id="IPR005467">
    <property type="entry name" value="His_kinase_dom"/>
</dbReference>
<dbReference type="STRING" id="1801754.A3D42_03405"/>
<feature type="transmembrane region" description="Helical" evidence="14">
    <location>
        <begin position="131"/>
        <end position="152"/>
    </location>
</feature>
<keyword evidence="8" id="KW-0547">Nucleotide-binding</keyword>
<comment type="subcellular location">
    <subcellularLocation>
        <location evidence="2">Cell membrane</location>
    </subcellularLocation>
    <subcellularLocation>
        <location evidence="3">Membrane raft</location>
        <topology evidence="3">Multi-pass membrane protein</topology>
    </subcellularLocation>
</comment>
<feature type="transmembrane region" description="Helical" evidence="14">
    <location>
        <begin position="164"/>
        <end position="187"/>
    </location>
</feature>
<keyword evidence="6" id="KW-0597">Phosphoprotein</keyword>
<dbReference type="FunFam" id="3.30.565.10:FF:000023">
    <property type="entry name" value="PAS domain-containing sensor histidine kinase"/>
    <property type="match status" value="1"/>
</dbReference>
<dbReference type="InterPro" id="IPR036890">
    <property type="entry name" value="HATPase_C_sf"/>
</dbReference>
<dbReference type="InterPro" id="IPR036097">
    <property type="entry name" value="HisK_dim/P_sf"/>
</dbReference>
<dbReference type="SMART" id="SM00388">
    <property type="entry name" value="HisKA"/>
    <property type="match status" value="1"/>
</dbReference>
<dbReference type="Pfam" id="PF00512">
    <property type="entry name" value="HisKA"/>
    <property type="match status" value="1"/>
</dbReference>
<dbReference type="PRINTS" id="PR00344">
    <property type="entry name" value="BCTRLSENSOR"/>
</dbReference>
<sequence>MSYVILFFSVINLLLGVLIFFRVGRDRKNLFFLLFAVATSLWMFNNFYLRVEPTTTLLRLSYGIGALVASIGLVWVNYFLKKNISNFVTYIAFPISLLLFWISSSSDLIIVSLKSIETFGYEAETGQLFQLYSLYIGAVVLALLIMLIKNLVAETDKLRKQQIFYVLIGTFIFSIVSIIVSFLVPVLLNTLSFTTFDNIGFSIFLGMIGYAIIRHQLFDIKVIATELLVFSLWIFLLIRIFLSDVLRDQIIDGGLLALVIFFGILLIRSVLKEVRLREEIAKLAEDLRVANAELKKLDQMKSEFVSLASHQLRTPLTVIKGYISMIQEGSFGKVADQLNDALRKIYISNETLINLVGDFLNLSRIESGKMKYMFEPTQAEEMIQSVYEEFMEVVKEKKLELRYEKPAGPLAKAMLDKDKFRQVIMNLVDNAIKYTPEGSVTLKLEEEKTETGKNILFSVSDSGVGMSTEDLAGIFKRFSRGEGGSKVNTNGLGLGLYLAKRIVTDHGGEIWATSDGPGKGSTFWVRVPARAEQVQKEKEVKEFVEKI</sequence>
<dbReference type="GO" id="GO:0005524">
    <property type="term" value="F:ATP binding"/>
    <property type="evidence" value="ECO:0007669"/>
    <property type="project" value="UniProtKB-KW"/>
</dbReference>
<keyword evidence="11" id="KW-0902">Two-component regulatory system</keyword>
<keyword evidence="10" id="KW-0067">ATP-binding</keyword>
<evidence type="ECO:0000256" key="5">
    <source>
        <dbReference type="ARBA" id="ARBA00022475"/>
    </source>
</evidence>
<dbReference type="PANTHER" id="PTHR43047:SF72">
    <property type="entry name" value="OSMOSENSING HISTIDINE PROTEIN KINASE SLN1"/>
    <property type="match status" value="1"/>
</dbReference>
<dbReference type="Gene3D" id="1.10.287.130">
    <property type="match status" value="1"/>
</dbReference>
<evidence type="ECO:0000256" key="3">
    <source>
        <dbReference type="ARBA" id="ARBA00004314"/>
    </source>
</evidence>
<feature type="transmembrane region" description="Helical" evidence="14">
    <location>
        <begin position="254"/>
        <end position="271"/>
    </location>
</feature>
<dbReference type="EMBL" id="MFUE01000005">
    <property type="protein sequence ID" value="OGI77964.1"/>
    <property type="molecule type" value="Genomic_DNA"/>
</dbReference>
<dbReference type="Proteomes" id="UP000177777">
    <property type="component" value="Unassembled WGS sequence"/>
</dbReference>
<keyword evidence="5" id="KW-1003">Cell membrane</keyword>
<evidence type="ECO:0000256" key="11">
    <source>
        <dbReference type="ARBA" id="ARBA00023012"/>
    </source>
</evidence>
<dbReference type="Gene3D" id="3.30.565.10">
    <property type="entry name" value="Histidine kinase-like ATPase, C-terminal domain"/>
    <property type="match status" value="1"/>
</dbReference>
<dbReference type="AlphaFoldDB" id="A0A1F6W803"/>
<dbReference type="Pfam" id="PF02518">
    <property type="entry name" value="HATPase_c"/>
    <property type="match status" value="1"/>
</dbReference>
<reference evidence="16 17" key="1">
    <citation type="journal article" date="2016" name="Nat. Commun.">
        <title>Thousands of microbial genomes shed light on interconnected biogeochemical processes in an aquifer system.</title>
        <authorList>
            <person name="Anantharaman K."/>
            <person name="Brown C.T."/>
            <person name="Hug L.A."/>
            <person name="Sharon I."/>
            <person name="Castelle C.J."/>
            <person name="Probst A.J."/>
            <person name="Thomas B.C."/>
            <person name="Singh A."/>
            <person name="Wilkins M.J."/>
            <person name="Karaoz U."/>
            <person name="Brodie E.L."/>
            <person name="Williams K.H."/>
            <person name="Hubbard S.S."/>
            <person name="Banfield J.F."/>
        </authorList>
    </citation>
    <scope>NUCLEOTIDE SEQUENCE [LARGE SCALE GENOMIC DNA]</scope>
</reference>
<evidence type="ECO:0000256" key="10">
    <source>
        <dbReference type="ARBA" id="ARBA00022840"/>
    </source>
</evidence>
<dbReference type="FunFam" id="1.10.287.130:FF:000001">
    <property type="entry name" value="Two-component sensor histidine kinase"/>
    <property type="match status" value="1"/>
</dbReference>
<feature type="transmembrane region" description="Helical" evidence="14">
    <location>
        <begin position="220"/>
        <end position="242"/>
    </location>
</feature>
<dbReference type="InterPro" id="IPR003594">
    <property type="entry name" value="HATPase_dom"/>
</dbReference>
<keyword evidence="14" id="KW-1133">Transmembrane helix</keyword>
<dbReference type="GO" id="GO:0045121">
    <property type="term" value="C:membrane raft"/>
    <property type="evidence" value="ECO:0007669"/>
    <property type="project" value="UniProtKB-SubCell"/>
</dbReference>
<dbReference type="SMART" id="SM00387">
    <property type="entry name" value="HATPase_c"/>
    <property type="match status" value="1"/>
</dbReference>
<keyword evidence="13" id="KW-0175">Coiled coil</keyword>
<evidence type="ECO:0000256" key="4">
    <source>
        <dbReference type="ARBA" id="ARBA00012438"/>
    </source>
</evidence>
<feature type="domain" description="Histidine kinase" evidence="15">
    <location>
        <begin position="307"/>
        <end position="531"/>
    </location>
</feature>
<evidence type="ECO:0000256" key="14">
    <source>
        <dbReference type="SAM" id="Phobius"/>
    </source>
</evidence>
<evidence type="ECO:0000256" key="6">
    <source>
        <dbReference type="ARBA" id="ARBA00022553"/>
    </source>
</evidence>
<dbReference type="CDD" id="cd00082">
    <property type="entry name" value="HisKA"/>
    <property type="match status" value="1"/>
</dbReference>
<dbReference type="PANTHER" id="PTHR43047">
    <property type="entry name" value="TWO-COMPONENT HISTIDINE PROTEIN KINASE"/>
    <property type="match status" value="1"/>
</dbReference>
<dbReference type="InterPro" id="IPR003661">
    <property type="entry name" value="HisK_dim/P_dom"/>
</dbReference>
<dbReference type="InterPro" id="IPR031621">
    <property type="entry name" value="HisKA_7TM"/>
</dbReference>
<keyword evidence="9" id="KW-0418">Kinase</keyword>
<evidence type="ECO:0000259" key="15">
    <source>
        <dbReference type="PROSITE" id="PS50109"/>
    </source>
</evidence>
<comment type="catalytic activity">
    <reaction evidence="1">
        <text>ATP + protein L-histidine = ADP + protein N-phospho-L-histidine.</text>
        <dbReference type="EC" id="2.7.13.3"/>
    </reaction>
</comment>
<evidence type="ECO:0000313" key="17">
    <source>
        <dbReference type="Proteomes" id="UP000177777"/>
    </source>
</evidence>
<comment type="caution">
    <text evidence="16">The sequence shown here is derived from an EMBL/GenBank/DDBJ whole genome shotgun (WGS) entry which is preliminary data.</text>
</comment>
<evidence type="ECO:0000256" key="13">
    <source>
        <dbReference type="SAM" id="Coils"/>
    </source>
</evidence>
<organism evidence="16 17">
    <name type="scientific">Candidatus Nomurabacteria bacterium RIFCSPHIGHO2_02_FULL_41_18</name>
    <dbReference type="NCBI Taxonomy" id="1801754"/>
    <lineage>
        <taxon>Bacteria</taxon>
        <taxon>Candidatus Nomuraibacteriota</taxon>
    </lineage>
</organism>
<dbReference type="PROSITE" id="PS50109">
    <property type="entry name" value="HIS_KIN"/>
    <property type="match status" value="1"/>
</dbReference>
<feature type="transmembrane region" description="Helical" evidence="14">
    <location>
        <begin position="6"/>
        <end position="23"/>
    </location>
</feature>
<feature type="transmembrane region" description="Helical" evidence="14">
    <location>
        <begin position="193"/>
        <end position="213"/>
    </location>
</feature>
<dbReference type="SUPFAM" id="SSF55874">
    <property type="entry name" value="ATPase domain of HSP90 chaperone/DNA topoisomerase II/histidine kinase"/>
    <property type="match status" value="1"/>
</dbReference>
<evidence type="ECO:0000256" key="9">
    <source>
        <dbReference type="ARBA" id="ARBA00022777"/>
    </source>
</evidence>
<accession>A0A1F6W803</accession>
<feature type="coiled-coil region" evidence="13">
    <location>
        <begin position="273"/>
        <end position="300"/>
    </location>
</feature>
<evidence type="ECO:0000256" key="1">
    <source>
        <dbReference type="ARBA" id="ARBA00000085"/>
    </source>
</evidence>
<feature type="transmembrane region" description="Helical" evidence="14">
    <location>
        <begin position="60"/>
        <end position="80"/>
    </location>
</feature>
<dbReference type="GO" id="GO:0005886">
    <property type="term" value="C:plasma membrane"/>
    <property type="evidence" value="ECO:0007669"/>
    <property type="project" value="UniProtKB-SubCell"/>
</dbReference>
<keyword evidence="7" id="KW-0808">Transferase</keyword>
<evidence type="ECO:0000313" key="16">
    <source>
        <dbReference type="EMBL" id="OGI77964.1"/>
    </source>
</evidence>
<keyword evidence="14" id="KW-0812">Transmembrane</keyword>